<evidence type="ECO:0000256" key="5">
    <source>
        <dbReference type="ARBA" id="ARBA00038359"/>
    </source>
</evidence>
<organism>
    <name type="scientific">Pyricularia oryzae (strain P131)</name>
    <name type="common">Rice blast fungus</name>
    <name type="synonym">Magnaporthe oryzae</name>
    <dbReference type="NCBI Taxonomy" id="1143193"/>
    <lineage>
        <taxon>Eukaryota</taxon>
        <taxon>Fungi</taxon>
        <taxon>Dikarya</taxon>
        <taxon>Ascomycota</taxon>
        <taxon>Pezizomycotina</taxon>
        <taxon>Sordariomycetes</taxon>
        <taxon>Sordariomycetidae</taxon>
        <taxon>Magnaporthales</taxon>
        <taxon>Pyriculariaceae</taxon>
        <taxon>Pyricularia</taxon>
    </lineage>
</organism>
<protein>
    <recommendedName>
        <fullName evidence="6">Rhodopsin domain-containing protein</fullName>
    </recommendedName>
</protein>
<gene>
    <name evidence="7" type="ORF">OOW_P131scaffold01677g7</name>
</gene>
<keyword evidence="3" id="KW-1133">Transmembrane helix</keyword>
<accession>L7IQL1</accession>
<evidence type="ECO:0000313" key="7">
    <source>
        <dbReference type="EMBL" id="ELQ58252.1"/>
    </source>
</evidence>
<evidence type="ECO:0000256" key="4">
    <source>
        <dbReference type="ARBA" id="ARBA00023136"/>
    </source>
</evidence>
<evidence type="ECO:0000259" key="6">
    <source>
        <dbReference type="Pfam" id="PF20684"/>
    </source>
</evidence>
<evidence type="ECO:0000256" key="3">
    <source>
        <dbReference type="ARBA" id="ARBA00022989"/>
    </source>
</evidence>
<keyword evidence="4" id="KW-0472">Membrane</keyword>
<comment type="similarity">
    <text evidence="5">Belongs to the SAT4 family.</text>
</comment>
<evidence type="ECO:0000256" key="1">
    <source>
        <dbReference type="ARBA" id="ARBA00004141"/>
    </source>
</evidence>
<proteinExistence type="inferred from homology"/>
<dbReference type="GO" id="GO:0016020">
    <property type="term" value="C:membrane"/>
    <property type="evidence" value="ECO:0007669"/>
    <property type="project" value="UniProtKB-SubCell"/>
</dbReference>
<feature type="domain" description="Rhodopsin" evidence="6">
    <location>
        <begin position="1"/>
        <end position="70"/>
    </location>
</feature>
<reference evidence="7" key="1">
    <citation type="journal article" date="2012" name="PLoS Genet.">
        <title>Comparative analysis of the genomes of two field isolates of the rice blast fungus Magnaporthe oryzae.</title>
        <authorList>
            <person name="Xue M."/>
            <person name="Yang J."/>
            <person name="Li Z."/>
            <person name="Hu S."/>
            <person name="Yao N."/>
            <person name="Dean R.A."/>
            <person name="Zhao W."/>
            <person name="Shen M."/>
            <person name="Zhang H."/>
            <person name="Li C."/>
            <person name="Liu L."/>
            <person name="Cao L."/>
            <person name="Xu X."/>
            <person name="Xing Y."/>
            <person name="Hsiang T."/>
            <person name="Zhang Z."/>
            <person name="Xu J.R."/>
            <person name="Peng Y.L."/>
        </authorList>
    </citation>
    <scope>NUCLEOTIDE SEQUENCE [LARGE SCALE GENOMIC DNA]</scope>
    <source>
        <strain evidence="7">P131</strain>
    </source>
</reference>
<evidence type="ECO:0000256" key="2">
    <source>
        <dbReference type="ARBA" id="ARBA00022692"/>
    </source>
</evidence>
<dbReference type="InterPro" id="IPR052337">
    <property type="entry name" value="SAT4-like"/>
</dbReference>
<dbReference type="PANTHER" id="PTHR33048">
    <property type="entry name" value="PTH11-LIKE INTEGRAL MEMBRANE PROTEIN (AFU_ORTHOLOGUE AFUA_5G11245)"/>
    <property type="match status" value="1"/>
</dbReference>
<dbReference type="PANTHER" id="PTHR33048:SF47">
    <property type="entry name" value="INTEGRAL MEMBRANE PROTEIN-RELATED"/>
    <property type="match status" value="1"/>
</dbReference>
<sequence>MRWAQKLGALFILSIASFTVITSVIRLQLLPALLTSTDISWDAGPANVWSILEANLFIICGSMPTLSKFAKHFWAPFRDSSSRGPSGGDGFGSVFKQLEDKWHGRFLDAADGLLKQLSPISSVRAYGR</sequence>
<dbReference type="EMBL" id="JH794398">
    <property type="protein sequence ID" value="ELQ58252.1"/>
    <property type="molecule type" value="Genomic_DNA"/>
</dbReference>
<comment type="subcellular location">
    <subcellularLocation>
        <location evidence="1">Membrane</location>
        <topology evidence="1">Multi-pass membrane protein</topology>
    </subcellularLocation>
</comment>
<dbReference type="Pfam" id="PF20684">
    <property type="entry name" value="Fung_rhodopsin"/>
    <property type="match status" value="1"/>
</dbReference>
<keyword evidence="2" id="KW-0812">Transmembrane</keyword>
<dbReference type="AlphaFoldDB" id="L7IQL1"/>
<dbReference type="InterPro" id="IPR049326">
    <property type="entry name" value="Rhodopsin_dom_fungi"/>
</dbReference>
<name>L7IQL1_PYRO1</name>